<dbReference type="InterPro" id="IPR040873">
    <property type="entry name" value="SoPB_HTH"/>
</dbReference>
<dbReference type="CDD" id="cd16394">
    <property type="entry name" value="sopB_N"/>
    <property type="match status" value="1"/>
</dbReference>
<dbReference type="InterPro" id="IPR004437">
    <property type="entry name" value="ParB/RepB/Spo0J"/>
</dbReference>
<gene>
    <name evidence="4" type="ORF">H2Y56_21895</name>
</gene>
<dbReference type="NCBIfam" id="TIGR00180">
    <property type="entry name" value="parB_part"/>
    <property type="match status" value="1"/>
</dbReference>
<evidence type="ECO:0000259" key="3">
    <source>
        <dbReference type="SMART" id="SM00470"/>
    </source>
</evidence>
<dbReference type="PANTHER" id="PTHR38973">
    <property type="entry name" value="PLASMID PARTITIONING CONTROL PROTEIN-RELATED"/>
    <property type="match status" value="1"/>
</dbReference>
<sequence length="391" mass="43372">MKRAPVMKNAPKINLDAAATGTAPQDSRQPAAPAVAKLSERVRGMTGNTITLPVCGRDVTFTLKTIPAEMVKRATMVWTGNERDQELLTAEALSDLLPSFKSTGQQNPAFGREVSGIIEVADGSRRRMAAILTNSDYRVLVGDLDPEQIAWLSQIGNEYRPTSAYERGKRYARRLKNEFDGNVSKLADAENISRKIITRCMATAELPREVVALFSSPNELSARAGEQLAKQFRDNADTLEMVVDSVKKRKGELETEEILDLLMTCCRAPRPEKTQRSFGTGIRATYKNGTVAITLKDAPKALLNQIEELLEQHKKHQETVASQTVNDSLNELERVVAIIREAAKLESYDLQDNELQSMIPVGRSILSKLKDDSDVLQAVRDELTERYLSAL</sequence>
<dbReference type="InterPro" id="IPR036086">
    <property type="entry name" value="ParB/Sulfiredoxin_sf"/>
</dbReference>
<dbReference type="NCBIfam" id="NF010252">
    <property type="entry name" value="PRK13698.1"/>
    <property type="match status" value="1"/>
</dbReference>
<protein>
    <submittedName>
        <fullName evidence="4">ParB/RepB/Spo0J family plasmid partition protein</fullName>
    </submittedName>
</protein>
<comment type="caution">
    <text evidence="4">The sequence shown here is derived from an EMBL/GenBank/DDBJ whole genome shotgun (WGS) entry which is preliminary data.</text>
</comment>
<dbReference type="SMART" id="SM00470">
    <property type="entry name" value="ParB"/>
    <property type="match status" value="1"/>
</dbReference>
<dbReference type="PANTHER" id="PTHR38973:SF2">
    <property type="entry name" value="PARB_REPB_SPO0J FAMILY PLASMID PARTITION PROTEIN"/>
    <property type="match status" value="1"/>
</dbReference>
<dbReference type="Pfam" id="PF18090">
    <property type="entry name" value="SoPB_HTH"/>
    <property type="match status" value="1"/>
</dbReference>
<dbReference type="InterPro" id="IPR003115">
    <property type="entry name" value="ParB_N"/>
</dbReference>
<proteinExistence type="inferred from homology"/>
<evidence type="ECO:0000313" key="4">
    <source>
        <dbReference type="EMBL" id="MBA5234736.1"/>
    </source>
</evidence>
<feature type="domain" description="ParB-like N-terminal" evidence="3">
    <location>
        <begin position="71"/>
        <end position="158"/>
    </location>
</feature>
<comment type="similarity">
    <text evidence="1">Belongs to the ParB family.</text>
</comment>
<dbReference type="SUPFAM" id="SSF109709">
    <property type="entry name" value="KorB DNA-binding domain-like"/>
    <property type="match status" value="1"/>
</dbReference>
<dbReference type="SUPFAM" id="SSF110849">
    <property type="entry name" value="ParB/Sulfiredoxin"/>
    <property type="match status" value="1"/>
</dbReference>
<dbReference type="EMBL" id="JACERK010000017">
    <property type="protein sequence ID" value="MBA5234736.1"/>
    <property type="molecule type" value="Genomic_DNA"/>
</dbReference>
<name>A0ABR5ZJT3_9GAMM</name>
<evidence type="ECO:0000256" key="2">
    <source>
        <dbReference type="ARBA" id="ARBA00023125"/>
    </source>
</evidence>
<dbReference type="Gene3D" id="1.10.10.2830">
    <property type="match status" value="1"/>
</dbReference>
<evidence type="ECO:0000313" key="5">
    <source>
        <dbReference type="Proteomes" id="UP000530038"/>
    </source>
</evidence>
<keyword evidence="2" id="KW-0238">DNA-binding</keyword>
<organism evidence="4 5">
    <name type="scientific">Pectobacterium aroidearum</name>
    <dbReference type="NCBI Taxonomy" id="1201031"/>
    <lineage>
        <taxon>Bacteria</taxon>
        <taxon>Pseudomonadati</taxon>
        <taxon>Pseudomonadota</taxon>
        <taxon>Gammaproteobacteria</taxon>
        <taxon>Enterobacterales</taxon>
        <taxon>Pectobacteriaceae</taxon>
        <taxon>Pectobacterium</taxon>
    </lineage>
</organism>
<reference evidence="4 5" key="1">
    <citation type="submission" date="2020-07" db="EMBL/GenBank/DDBJ databases">
        <title>Characterization of Pectobacterium aroidearum strains causing soft rot on Amorphophallus konjac.</title>
        <authorList>
            <person name="Xie H."/>
        </authorList>
    </citation>
    <scope>NUCLEOTIDE SEQUENCE [LARGE SCALE GENOMIC DNA]</scope>
    <source>
        <strain evidence="4 5">MY10</strain>
    </source>
</reference>
<accession>A0ABR5ZJT3</accession>
<keyword evidence="5" id="KW-1185">Reference proteome</keyword>
<dbReference type="Proteomes" id="UP000530038">
    <property type="component" value="Unassembled WGS sequence"/>
</dbReference>
<evidence type="ECO:0000256" key="1">
    <source>
        <dbReference type="ARBA" id="ARBA00006295"/>
    </source>
</evidence>